<dbReference type="InterPro" id="IPR039329">
    <property type="entry name" value="SIAE"/>
</dbReference>
<reference evidence="3 4" key="1">
    <citation type="submission" date="2024-01" db="EMBL/GenBank/DDBJ databases">
        <title>Pedobacter sp. nov., isolated from fresh soil.</title>
        <authorList>
            <person name="Le N.T.T."/>
        </authorList>
    </citation>
    <scope>NUCLEOTIDE SEQUENCE [LARGE SCALE GENOMIC DNA]</scope>
    <source>
        <strain evidence="3 4">KR3-3</strain>
    </source>
</reference>
<dbReference type="InterPro" id="IPR005181">
    <property type="entry name" value="SASA"/>
</dbReference>
<dbReference type="InterPro" id="IPR036514">
    <property type="entry name" value="SGNH_hydro_sf"/>
</dbReference>
<feature type="domain" description="Sialate O-acetylesterase" evidence="2">
    <location>
        <begin position="106"/>
        <end position="350"/>
    </location>
</feature>
<gene>
    <name evidence="3" type="ORF">VRU48_01250</name>
</gene>
<dbReference type="PANTHER" id="PTHR22901">
    <property type="entry name" value="SIALATE O-ACETYLESTERASE"/>
    <property type="match status" value="1"/>
</dbReference>
<evidence type="ECO:0000259" key="2">
    <source>
        <dbReference type="Pfam" id="PF03629"/>
    </source>
</evidence>
<protein>
    <submittedName>
        <fullName evidence="3">Sialate O-acetylesterase</fullName>
    </submittedName>
</protein>
<dbReference type="Pfam" id="PF03629">
    <property type="entry name" value="SASA"/>
    <property type="match status" value="1"/>
</dbReference>
<organism evidence="3 4">
    <name type="scientific">Pedobacter albus</name>
    <dbReference type="NCBI Taxonomy" id="3113905"/>
    <lineage>
        <taxon>Bacteria</taxon>
        <taxon>Pseudomonadati</taxon>
        <taxon>Bacteroidota</taxon>
        <taxon>Sphingobacteriia</taxon>
        <taxon>Sphingobacteriales</taxon>
        <taxon>Sphingobacteriaceae</taxon>
        <taxon>Pedobacter</taxon>
    </lineage>
</organism>
<keyword evidence="1" id="KW-0378">Hydrolase</keyword>
<keyword evidence="4" id="KW-1185">Reference proteome</keyword>
<evidence type="ECO:0000256" key="1">
    <source>
        <dbReference type="ARBA" id="ARBA00022801"/>
    </source>
</evidence>
<evidence type="ECO:0000313" key="4">
    <source>
        <dbReference type="Proteomes" id="UP001336835"/>
    </source>
</evidence>
<sequence length="471" mass="52553">MKKIYWILVLLFLMGREQSMAMVRLPSVIASNMVLQRQSNVNLWGWSDPAEKIYITTSWNNKKDSVTADGNAQWKINIPTPVAGGPYTITIKGNNQIVLSNILIGEVWVCAGQSNMEWSSYQGLKQMLDELPNSANDQIRLFQVAKTTASNPQDDCVGQWKVCGPESLKGFSAIGYFYAKKLQQELGVPVGVVNASWGGTPAEVWTAGAVVEDNPVLKNASSKLEKSIWWPTQPGRTYNAMISPLTNLAIAGVIWYQGESNTSTNSTYQALFTAMIADWRKQWQKEFPFYFVQIAPYKYNTALIGALLREQQAKSLALSNTGMVVITDLVDDVNNIHPQNKLEVANRLAKLALSETYKKDMGIVKSPMFKKMEHAGNKMALYFDNAPNGFMVKGNAQPSDFYIAGDDQTFLPAEVKLEKDRIVVWNKTIQKPVAIRFAFSNTAMANVFSKEGLPVTPFRTDDWKVETTAVK</sequence>
<dbReference type="PANTHER" id="PTHR22901:SF0">
    <property type="entry name" value="SIALATE O-ACETYLESTERASE"/>
    <property type="match status" value="1"/>
</dbReference>
<comment type="caution">
    <text evidence="3">The sequence shown here is derived from an EMBL/GenBank/DDBJ whole genome shotgun (WGS) entry which is preliminary data.</text>
</comment>
<accession>A0ABU7I2N5</accession>
<evidence type="ECO:0000313" key="3">
    <source>
        <dbReference type="EMBL" id="MEE1943713.1"/>
    </source>
</evidence>
<dbReference type="SUPFAM" id="SSF52266">
    <property type="entry name" value="SGNH hydrolase"/>
    <property type="match status" value="1"/>
</dbReference>
<proteinExistence type="predicted"/>
<dbReference type="Gene3D" id="3.40.50.1110">
    <property type="entry name" value="SGNH hydrolase"/>
    <property type="match status" value="1"/>
</dbReference>
<dbReference type="Proteomes" id="UP001336835">
    <property type="component" value="Unassembled WGS sequence"/>
</dbReference>
<name>A0ABU7I2N5_9SPHI</name>
<dbReference type="RefSeq" id="WP_330106117.1">
    <property type="nucleotide sequence ID" value="NZ_JAZDQT010000001.1"/>
</dbReference>
<dbReference type="EMBL" id="JAZDQT010000001">
    <property type="protein sequence ID" value="MEE1943713.1"/>
    <property type="molecule type" value="Genomic_DNA"/>
</dbReference>